<evidence type="ECO:0000313" key="2">
    <source>
        <dbReference type="EMBL" id="KIK90539.1"/>
    </source>
</evidence>
<feature type="region of interest" description="Disordered" evidence="1">
    <location>
        <begin position="1"/>
        <end position="110"/>
    </location>
</feature>
<keyword evidence="3" id="KW-1185">Reference proteome</keyword>
<protein>
    <submittedName>
        <fullName evidence="2">Uncharacterized protein</fullName>
    </submittedName>
</protein>
<reference evidence="3" key="2">
    <citation type="submission" date="2015-01" db="EMBL/GenBank/DDBJ databases">
        <title>Evolutionary Origins and Diversification of the Mycorrhizal Mutualists.</title>
        <authorList>
            <consortium name="DOE Joint Genome Institute"/>
            <consortium name="Mycorrhizal Genomics Consortium"/>
            <person name="Kohler A."/>
            <person name="Kuo A."/>
            <person name="Nagy L.G."/>
            <person name="Floudas D."/>
            <person name="Copeland A."/>
            <person name="Barry K.W."/>
            <person name="Cichocki N."/>
            <person name="Veneault-Fourrey C."/>
            <person name="LaButti K."/>
            <person name="Lindquist E.A."/>
            <person name="Lipzen A."/>
            <person name="Lundell T."/>
            <person name="Morin E."/>
            <person name="Murat C."/>
            <person name="Riley R."/>
            <person name="Ohm R."/>
            <person name="Sun H."/>
            <person name="Tunlid A."/>
            <person name="Henrissat B."/>
            <person name="Grigoriev I.V."/>
            <person name="Hibbett D.S."/>
            <person name="Martin F."/>
        </authorList>
    </citation>
    <scope>NUCLEOTIDE SEQUENCE [LARGE SCALE GENOMIC DNA]</scope>
    <source>
        <strain evidence="3">Ve08.2h10</strain>
    </source>
</reference>
<dbReference type="AlphaFoldDB" id="A0A0D0DWN6"/>
<dbReference type="EMBL" id="KN825504">
    <property type="protein sequence ID" value="KIK90539.1"/>
    <property type="molecule type" value="Genomic_DNA"/>
</dbReference>
<evidence type="ECO:0000256" key="1">
    <source>
        <dbReference type="SAM" id="MobiDB-lite"/>
    </source>
</evidence>
<dbReference type="HOGENOM" id="CLU_1175759_0_0_1"/>
<sequence length="236" mass="26346">MQPPPPVDEPPKKTLPKFLNELTRKSKDRGVETQAQPELQTSAGAESRRPLQPPLASTPQELSAKYKGKQKQSDPDATPLDDTNYAPIPIPEPKPATSVPRTGHTARSRDGDIRQATMRCRDGSAAQTHDRLEVPPVALGHVDEVCSRATSRSIPRRWYMAKLQKMEADAQAADPSTVATTSQITPYANIYIYDDSDSEEASDYGDREAHWWKVLFYLICYCARASFPSLVFPLHW</sequence>
<gene>
    <name evidence="2" type="ORF">PAXRUDRAFT_676364</name>
</gene>
<dbReference type="Proteomes" id="UP000054538">
    <property type="component" value="Unassembled WGS sequence"/>
</dbReference>
<reference evidence="2 3" key="1">
    <citation type="submission" date="2014-04" db="EMBL/GenBank/DDBJ databases">
        <authorList>
            <consortium name="DOE Joint Genome Institute"/>
            <person name="Kuo A."/>
            <person name="Kohler A."/>
            <person name="Jargeat P."/>
            <person name="Nagy L.G."/>
            <person name="Floudas D."/>
            <person name="Copeland A."/>
            <person name="Barry K.W."/>
            <person name="Cichocki N."/>
            <person name="Veneault-Fourrey C."/>
            <person name="LaButti K."/>
            <person name="Lindquist E.A."/>
            <person name="Lipzen A."/>
            <person name="Lundell T."/>
            <person name="Morin E."/>
            <person name="Murat C."/>
            <person name="Sun H."/>
            <person name="Tunlid A."/>
            <person name="Henrissat B."/>
            <person name="Grigoriev I.V."/>
            <person name="Hibbett D.S."/>
            <person name="Martin F."/>
            <person name="Nordberg H.P."/>
            <person name="Cantor M.N."/>
            <person name="Hua S.X."/>
        </authorList>
    </citation>
    <scope>NUCLEOTIDE SEQUENCE [LARGE SCALE GENOMIC DNA]</scope>
    <source>
        <strain evidence="2 3">Ve08.2h10</strain>
    </source>
</reference>
<proteinExistence type="predicted"/>
<evidence type="ECO:0000313" key="3">
    <source>
        <dbReference type="Proteomes" id="UP000054538"/>
    </source>
</evidence>
<feature type="compositionally biased region" description="Basic and acidic residues" evidence="1">
    <location>
        <begin position="22"/>
        <end position="31"/>
    </location>
</feature>
<name>A0A0D0DWN6_9AGAM</name>
<dbReference type="InParanoid" id="A0A0D0DWN6"/>
<organism evidence="2 3">
    <name type="scientific">Paxillus rubicundulus Ve08.2h10</name>
    <dbReference type="NCBI Taxonomy" id="930991"/>
    <lineage>
        <taxon>Eukaryota</taxon>
        <taxon>Fungi</taxon>
        <taxon>Dikarya</taxon>
        <taxon>Basidiomycota</taxon>
        <taxon>Agaricomycotina</taxon>
        <taxon>Agaricomycetes</taxon>
        <taxon>Agaricomycetidae</taxon>
        <taxon>Boletales</taxon>
        <taxon>Paxilineae</taxon>
        <taxon>Paxillaceae</taxon>
        <taxon>Paxillus</taxon>
    </lineage>
</organism>
<accession>A0A0D0DWN6</accession>
<feature type="compositionally biased region" description="Polar residues" evidence="1">
    <location>
        <begin position="33"/>
        <end position="44"/>
    </location>
</feature>